<keyword evidence="6" id="KW-1185">Reference proteome</keyword>
<feature type="signal peptide" evidence="2">
    <location>
        <begin position="1"/>
        <end position="16"/>
    </location>
</feature>
<dbReference type="Gene3D" id="1.10.1280.10">
    <property type="entry name" value="Di-copper center containing domain from catechol oxidase"/>
    <property type="match status" value="1"/>
</dbReference>
<dbReference type="InterPro" id="IPR036697">
    <property type="entry name" value="Hemocyanin_N_sf"/>
</dbReference>
<reference evidence="5 6" key="1">
    <citation type="journal article" date="2024" name="BMC Genomics">
        <title>De novo assembly and annotation of Popillia japonica's genome with initial clues to its potential as an invasive pest.</title>
        <authorList>
            <person name="Cucini C."/>
            <person name="Boschi S."/>
            <person name="Funari R."/>
            <person name="Cardaioli E."/>
            <person name="Iannotti N."/>
            <person name="Marturano G."/>
            <person name="Paoli F."/>
            <person name="Bruttini M."/>
            <person name="Carapelli A."/>
            <person name="Frati F."/>
            <person name="Nardi F."/>
        </authorList>
    </citation>
    <scope>NUCLEOTIDE SEQUENCE [LARGE SCALE GENOMIC DNA]</scope>
    <source>
        <strain evidence="5">DMR45628</strain>
    </source>
</reference>
<accession>A0AAW1ITF9</accession>
<name>A0AAW1ITF9_POPJA</name>
<evidence type="ECO:0000313" key="6">
    <source>
        <dbReference type="Proteomes" id="UP001458880"/>
    </source>
</evidence>
<evidence type="ECO:0000313" key="5">
    <source>
        <dbReference type="EMBL" id="KAK9693306.1"/>
    </source>
</evidence>
<dbReference type="Pfam" id="PF03722">
    <property type="entry name" value="Hemocyanin_N"/>
    <property type="match status" value="1"/>
</dbReference>
<dbReference type="PANTHER" id="PTHR11511">
    <property type="entry name" value="LARVAL STORAGE PROTEIN/PHENOLOXIDASE"/>
    <property type="match status" value="1"/>
</dbReference>
<feature type="domain" description="Hemocyanin N-terminal" evidence="4">
    <location>
        <begin position="36"/>
        <end position="156"/>
    </location>
</feature>
<evidence type="ECO:0000256" key="1">
    <source>
        <dbReference type="ARBA" id="ARBA00022761"/>
    </source>
</evidence>
<evidence type="ECO:0000259" key="4">
    <source>
        <dbReference type="Pfam" id="PF03722"/>
    </source>
</evidence>
<dbReference type="Gene3D" id="1.20.1370.10">
    <property type="entry name" value="Hemocyanin, N-terminal domain"/>
    <property type="match status" value="1"/>
</dbReference>
<dbReference type="GO" id="GO:0045735">
    <property type="term" value="F:nutrient reservoir activity"/>
    <property type="evidence" value="ECO:0007669"/>
    <property type="project" value="UniProtKB-KW"/>
</dbReference>
<keyword evidence="1" id="KW-0758">Storage protein</keyword>
<evidence type="ECO:0000256" key="2">
    <source>
        <dbReference type="SAM" id="SignalP"/>
    </source>
</evidence>
<dbReference type="Proteomes" id="UP001458880">
    <property type="component" value="Unassembled WGS sequence"/>
</dbReference>
<organism evidence="5 6">
    <name type="scientific">Popillia japonica</name>
    <name type="common">Japanese beetle</name>
    <dbReference type="NCBI Taxonomy" id="7064"/>
    <lineage>
        <taxon>Eukaryota</taxon>
        <taxon>Metazoa</taxon>
        <taxon>Ecdysozoa</taxon>
        <taxon>Arthropoda</taxon>
        <taxon>Hexapoda</taxon>
        <taxon>Insecta</taxon>
        <taxon>Pterygota</taxon>
        <taxon>Neoptera</taxon>
        <taxon>Endopterygota</taxon>
        <taxon>Coleoptera</taxon>
        <taxon>Polyphaga</taxon>
        <taxon>Scarabaeiformia</taxon>
        <taxon>Scarabaeidae</taxon>
        <taxon>Rutelinae</taxon>
        <taxon>Popillia</taxon>
    </lineage>
</organism>
<feature type="domain" description="Hemocyanin middle" evidence="3">
    <location>
        <begin position="162"/>
        <end position="211"/>
    </location>
</feature>
<dbReference type="EMBL" id="JASPKY010000546">
    <property type="protein sequence ID" value="KAK9693306.1"/>
    <property type="molecule type" value="Genomic_DNA"/>
</dbReference>
<protein>
    <submittedName>
        <fullName evidence="5">Hemocyanin, all-alpha domain</fullName>
    </submittedName>
</protein>
<dbReference type="InterPro" id="IPR008922">
    <property type="entry name" value="Di-copper_centre_dom_sf"/>
</dbReference>
<dbReference type="GO" id="GO:0005576">
    <property type="term" value="C:extracellular region"/>
    <property type="evidence" value="ECO:0007669"/>
    <property type="project" value="UniProtKB-ARBA"/>
</dbReference>
<gene>
    <name evidence="5" type="ORF">QE152_g34294</name>
</gene>
<evidence type="ECO:0000259" key="3">
    <source>
        <dbReference type="Pfam" id="PF00372"/>
    </source>
</evidence>
<feature type="chain" id="PRO_5043743822" evidence="2">
    <location>
        <begin position="17"/>
        <end position="228"/>
    </location>
</feature>
<keyword evidence="2" id="KW-0732">Signal</keyword>
<dbReference type="PANTHER" id="PTHR11511:SF5">
    <property type="entry name" value="FAT-BODY PROTEIN 1-RELATED"/>
    <property type="match status" value="1"/>
</dbReference>
<dbReference type="InterPro" id="IPR013788">
    <property type="entry name" value="Hemocyanin/hexamerin"/>
</dbReference>
<sequence>MKAILLLAGLCALAVAVPTPTKWIPKKYKIDDKALLEKQLNTLRLYKYINQPLFDKDFVDIAHSYDPEAHLDLYTHSEYVSKFMFYYRHSILPKGQLFTIFDPHHLKQAVALFKTFYYAKDYDTFFKTAVWAREYVNEYMWVYAYTVALVHRPDTYGIVLPPMYEIYPYYFFDSEVIHKAQYYKQIYHSEYPTTDDYTGYTIVANYTGTNINNGTSVIHSGWIAKNFI</sequence>
<dbReference type="InterPro" id="IPR000896">
    <property type="entry name" value="Hemocyanin/hexamerin_mid_dom"/>
</dbReference>
<dbReference type="SUPFAM" id="SSF48056">
    <property type="entry name" value="Di-copper centre-containing domain"/>
    <property type="match status" value="1"/>
</dbReference>
<proteinExistence type="predicted"/>
<comment type="caution">
    <text evidence="5">The sequence shown here is derived from an EMBL/GenBank/DDBJ whole genome shotgun (WGS) entry which is preliminary data.</text>
</comment>
<dbReference type="InterPro" id="IPR005204">
    <property type="entry name" value="Hemocyanin_N"/>
</dbReference>
<dbReference type="AlphaFoldDB" id="A0AAW1ITF9"/>
<dbReference type="SUPFAM" id="SSF48050">
    <property type="entry name" value="Hemocyanin, N-terminal domain"/>
    <property type="match status" value="1"/>
</dbReference>
<dbReference type="Pfam" id="PF00372">
    <property type="entry name" value="Hemocyanin_M"/>
    <property type="match status" value="1"/>
</dbReference>